<dbReference type="AlphaFoldDB" id="A0A1I4R6Q0"/>
<protein>
    <submittedName>
        <fullName evidence="8">NOL1/NOP2/sun family putative RNA methylase</fullName>
    </submittedName>
</protein>
<keyword evidence="3 6" id="KW-0808">Transferase</keyword>
<name>A0A1I4R6Q0_9BACT</name>
<comment type="caution">
    <text evidence="6">Lacks conserved residue(s) required for the propagation of feature annotation.</text>
</comment>
<dbReference type="GO" id="GO:0008173">
    <property type="term" value="F:RNA methyltransferase activity"/>
    <property type="evidence" value="ECO:0007669"/>
    <property type="project" value="InterPro"/>
</dbReference>
<proteinExistence type="inferred from homology"/>
<dbReference type="STRING" id="39841.SAMN05660836_00435"/>
<dbReference type="GO" id="GO:0003723">
    <property type="term" value="F:RNA binding"/>
    <property type="evidence" value="ECO:0007669"/>
    <property type="project" value="UniProtKB-UniRule"/>
</dbReference>
<evidence type="ECO:0000256" key="3">
    <source>
        <dbReference type="ARBA" id="ARBA00022679"/>
    </source>
</evidence>
<dbReference type="PRINTS" id="PR02008">
    <property type="entry name" value="RCMTFAMILY"/>
</dbReference>
<evidence type="ECO:0000256" key="2">
    <source>
        <dbReference type="ARBA" id="ARBA00022603"/>
    </source>
</evidence>
<organism evidence="8 9">
    <name type="scientific">Thermodesulforhabdus norvegica</name>
    <dbReference type="NCBI Taxonomy" id="39841"/>
    <lineage>
        <taxon>Bacteria</taxon>
        <taxon>Pseudomonadati</taxon>
        <taxon>Thermodesulfobacteriota</taxon>
        <taxon>Syntrophobacteria</taxon>
        <taxon>Syntrophobacterales</taxon>
        <taxon>Thermodesulforhabdaceae</taxon>
        <taxon>Thermodesulforhabdus</taxon>
    </lineage>
</organism>
<dbReference type="Pfam" id="PF01189">
    <property type="entry name" value="Methyltr_RsmB-F"/>
    <property type="match status" value="1"/>
</dbReference>
<evidence type="ECO:0000313" key="8">
    <source>
        <dbReference type="EMBL" id="SFM47972.1"/>
    </source>
</evidence>
<dbReference type="GO" id="GO:0001510">
    <property type="term" value="P:RNA methylation"/>
    <property type="evidence" value="ECO:0007669"/>
    <property type="project" value="InterPro"/>
</dbReference>
<dbReference type="InterPro" id="IPR029063">
    <property type="entry name" value="SAM-dependent_MTases_sf"/>
</dbReference>
<feature type="binding site" evidence="6">
    <location>
        <position position="180"/>
    </location>
    <ligand>
        <name>S-adenosyl-L-methionine</name>
        <dbReference type="ChEBI" id="CHEBI:59789"/>
    </ligand>
</feature>
<gene>
    <name evidence="8" type="ORF">SAMN05660836_00435</name>
</gene>
<evidence type="ECO:0000256" key="6">
    <source>
        <dbReference type="PROSITE-ProRule" id="PRU01023"/>
    </source>
</evidence>
<feature type="domain" description="SAM-dependent MTase RsmB/NOP-type" evidence="7">
    <location>
        <begin position="18"/>
        <end position="307"/>
    </location>
</feature>
<dbReference type="PANTHER" id="PTHR22808">
    <property type="entry name" value="NCL1 YEAST -RELATED NOL1/NOP2/FMU SUN DOMAIN-CONTAINING"/>
    <property type="match status" value="1"/>
</dbReference>
<dbReference type="InterPro" id="IPR001678">
    <property type="entry name" value="MeTrfase_RsmB-F_NOP2_dom"/>
</dbReference>
<evidence type="ECO:0000259" key="7">
    <source>
        <dbReference type="PROSITE" id="PS51686"/>
    </source>
</evidence>
<dbReference type="SUPFAM" id="SSF53335">
    <property type="entry name" value="S-adenosyl-L-methionine-dependent methyltransferases"/>
    <property type="match status" value="1"/>
</dbReference>
<feature type="binding site" evidence="6">
    <location>
        <position position="132"/>
    </location>
    <ligand>
        <name>S-adenosyl-L-methionine</name>
        <dbReference type="ChEBI" id="CHEBI:59789"/>
    </ligand>
</feature>
<comment type="similarity">
    <text evidence="1 6">Belongs to the class I-like SAM-binding methyltransferase superfamily. RsmB/NOP family.</text>
</comment>
<dbReference type="RefSeq" id="WP_093393139.1">
    <property type="nucleotide sequence ID" value="NZ_FOUU01000001.1"/>
</dbReference>
<dbReference type="Gene3D" id="3.30.70.1170">
    <property type="entry name" value="Sun protein, domain 3"/>
    <property type="match status" value="1"/>
</dbReference>
<dbReference type="InterPro" id="IPR049560">
    <property type="entry name" value="MeTrfase_RsmB-F_NOP2_cat"/>
</dbReference>
<feature type="binding site" evidence="6">
    <location>
        <begin position="108"/>
        <end position="114"/>
    </location>
    <ligand>
        <name>S-adenosyl-L-methionine</name>
        <dbReference type="ChEBI" id="CHEBI:59789"/>
    </ligand>
</feature>
<evidence type="ECO:0000256" key="4">
    <source>
        <dbReference type="ARBA" id="ARBA00022691"/>
    </source>
</evidence>
<keyword evidence="4 6" id="KW-0949">S-adenosyl-L-methionine</keyword>
<accession>A0A1I4R6Q0</accession>
<keyword evidence="2 6" id="KW-0489">Methyltransferase</keyword>
<reference evidence="8 9" key="1">
    <citation type="submission" date="2016-10" db="EMBL/GenBank/DDBJ databases">
        <authorList>
            <person name="de Groot N.N."/>
        </authorList>
    </citation>
    <scope>NUCLEOTIDE SEQUENCE [LARGE SCALE GENOMIC DNA]</scope>
    <source>
        <strain evidence="8 9">DSM 9990</strain>
    </source>
</reference>
<dbReference type="PROSITE" id="PS51686">
    <property type="entry name" value="SAM_MT_RSMB_NOP"/>
    <property type="match status" value="1"/>
</dbReference>
<evidence type="ECO:0000313" key="9">
    <source>
        <dbReference type="Proteomes" id="UP000199611"/>
    </source>
</evidence>
<dbReference type="Gene3D" id="3.40.50.150">
    <property type="entry name" value="Vaccinia Virus protein VP39"/>
    <property type="match status" value="1"/>
</dbReference>
<dbReference type="Proteomes" id="UP000199611">
    <property type="component" value="Unassembled WGS sequence"/>
</dbReference>
<sequence length="483" mass="54257">MMEFLERYRDIVDDWPAFLHFSRKPLKSGVWVNLLKTEQRVCERLLQEAGIDFEPLRWCRFGYRVSDPGAVVSSWFFLVGLCHVQDVISLVPVILLDPQPGESVLDLCAAPGNKTSFAAMLMKNSGRIVANDMDTHRLGTAMHLCARLGVVTAVFTKYNGASYPYSGMIGDAGFDRILVDAPCSGEGTTRKNPSGPGWCDKDFSLRMSRLQKALLERAVRLCKPGGRIVYSTCTYAPEENEEVVDHVLRVFDGLISVIDADLPGLVCSEGIDSWEGRSFDRQVRKCLRIWPHQNDTGGFFVAVLEKSGDREYPRGSEKDPALVRWKKDEVCSWMSFLEKRFEIDTTAFDAYQFYRGNKKRVHVIKAEKLGIPGFPVPLGIGMPFLKDQGAVPKLTTAASMYFGAMIRKNAVDLSREQLGAYFRREEVTLTKEQISLCDGRGYVLVRHRGVPCGLAMLKSRGSEIWYLESLFPAGWAKAYGQLN</sequence>
<keyword evidence="9" id="KW-1185">Reference proteome</keyword>
<evidence type="ECO:0000256" key="5">
    <source>
        <dbReference type="ARBA" id="ARBA00022884"/>
    </source>
</evidence>
<dbReference type="PANTHER" id="PTHR22808:SF1">
    <property type="entry name" value="RNA CYTOSINE-C(5)-METHYLTRANSFERASE NSUN2-RELATED"/>
    <property type="match status" value="1"/>
</dbReference>
<feature type="active site" description="Nucleophile" evidence="6">
    <location>
        <position position="233"/>
    </location>
</feature>
<evidence type="ECO:0000256" key="1">
    <source>
        <dbReference type="ARBA" id="ARBA00007494"/>
    </source>
</evidence>
<dbReference type="InterPro" id="IPR023267">
    <property type="entry name" value="RCMT"/>
</dbReference>
<dbReference type="CDD" id="cd02440">
    <property type="entry name" value="AdoMet_MTases"/>
    <property type="match status" value="1"/>
</dbReference>
<dbReference type="PROSITE" id="PS01153">
    <property type="entry name" value="NOL1_NOP2_SUN"/>
    <property type="match status" value="1"/>
</dbReference>
<keyword evidence="5 6" id="KW-0694">RNA-binding</keyword>
<dbReference type="OrthoDB" id="9810297at2"/>
<dbReference type="EMBL" id="FOUU01000001">
    <property type="protein sequence ID" value="SFM47972.1"/>
    <property type="molecule type" value="Genomic_DNA"/>
</dbReference>
<dbReference type="InterPro" id="IPR018314">
    <property type="entry name" value="RsmB/NOL1/NOP2-like_CS"/>
</dbReference>